<feature type="transmembrane region" description="Helical" evidence="9">
    <location>
        <begin position="226"/>
        <end position="243"/>
    </location>
</feature>
<dbReference type="Pfam" id="PF00999">
    <property type="entry name" value="Na_H_Exchanger"/>
    <property type="match status" value="1"/>
</dbReference>
<dbReference type="InterPro" id="IPR038770">
    <property type="entry name" value="Na+/solute_symporter_sf"/>
</dbReference>
<gene>
    <name evidence="11" type="ORF">HNQ88_002940</name>
</gene>
<evidence type="ECO:0000256" key="2">
    <source>
        <dbReference type="ARBA" id="ARBA00022448"/>
    </source>
</evidence>
<comment type="caution">
    <text evidence="11">The sequence shown here is derived from an EMBL/GenBank/DDBJ whole genome shotgun (WGS) entry which is preliminary data.</text>
</comment>
<dbReference type="GO" id="GO:1902600">
    <property type="term" value="P:proton transmembrane transport"/>
    <property type="evidence" value="ECO:0007669"/>
    <property type="project" value="InterPro"/>
</dbReference>
<dbReference type="InterPro" id="IPR006153">
    <property type="entry name" value="Cation/H_exchanger_TM"/>
</dbReference>
<protein>
    <submittedName>
        <fullName evidence="11">Cell volume regulation protein A</fullName>
    </submittedName>
</protein>
<keyword evidence="3" id="KW-0050">Antiport</keyword>
<evidence type="ECO:0000256" key="5">
    <source>
        <dbReference type="ARBA" id="ARBA00022692"/>
    </source>
</evidence>
<evidence type="ECO:0000313" key="12">
    <source>
        <dbReference type="Proteomes" id="UP001185092"/>
    </source>
</evidence>
<feature type="transmembrane region" description="Helical" evidence="9">
    <location>
        <begin position="31"/>
        <end position="50"/>
    </location>
</feature>
<feature type="transmembrane region" description="Helical" evidence="9">
    <location>
        <begin position="279"/>
        <end position="298"/>
    </location>
</feature>
<feature type="domain" description="Cation/H+ exchanger transmembrane" evidence="10">
    <location>
        <begin position="20"/>
        <end position="395"/>
    </location>
</feature>
<evidence type="ECO:0000256" key="7">
    <source>
        <dbReference type="ARBA" id="ARBA00023065"/>
    </source>
</evidence>
<dbReference type="NCBIfam" id="NF003715">
    <property type="entry name" value="PRK05326.1-2"/>
    <property type="match status" value="1"/>
</dbReference>
<keyword evidence="12" id="KW-1185">Reference proteome</keyword>
<dbReference type="Gene3D" id="1.20.1530.20">
    <property type="match status" value="1"/>
</dbReference>
<evidence type="ECO:0000313" key="11">
    <source>
        <dbReference type="EMBL" id="MDR6239892.1"/>
    </source>
</evidence>
<feature type="transmembrane region" description="Helical" evidence="9">
    <location>
        <begin position="193"/>
        <end position="214"/>
    </location>
</feature>
<dbReference type="Proteomes" id="UP001185092">
    <property type="component" value="Unassembled WGS sequence"/>
</dbReference>
<dbReference type="EMBL" id="JAVDQD010000003">
    <property type="protein sequence ID" value="MDR6239892.1"/>
    <property type="molecule type" value="Genomic_DNA"/>
</dbReference>
<keyword evidence="8 9" id="KW-0472">Membrane</keyword>
<evidence type="ECO:0000256" key="3">
    <source>
        <dbReference type="ARBA" id="ARBA00022449"/>
    </source>
</evidence>
<keyword evidence="6 9" id="KW-1133">Transmembrane helix</keyword>
<feature type="transmembrane region" description="Helical" evidence="9">
    <location>
        <begin position="249"/>
        <end position="267"/>
    </location>
</feature>
<accession>A0AAE4BTQ5</accession>
<feature type="transmembrane region" description="Helical" evidence="9">
    <location>
        <begin position="304"/>
        <end position="328"/>
    </location>
</feature>
<comment type="subcellular location">
    <subcellularLocation>
        <location evidence="1">Cell membrane</location>
        <topology evidence="1">Multi-pass membrane protein</topology>
    </subcellularLocation>
</comment>
<dbReference type="GO" id="GO:0005886">
    <property type="term" value="C:plasma membrane"/>
    <property type="evidence" value="ECO:0007669"/>
    <property type="project" value="UniProtKB-SubCell"/>
</dbReference>
<evidence type="ECO:0000256" key="1">
    <source>
        <dbReference type="ARBA" id="ARBA00004651"/>
    </source>
</evidence>
<dbReference type="RefSeq" id="WP_309939702.1">
    <property type="nucleotide sequence ID" value="NZ_AP025305.1"/>
</dbReference>
<feature type="transmembrane region" description="Helical" evidence="9">
    <location>
        <begin position="121"/>
        <end position="143"/>
    </location>
</feature>
<name>A0AAE4BTQ5_9BACT</name>
<evidence type="ECO:0000256" key="6">
    <source>
        <dbReference type="ARBA" id="ARBA00022989"/>
    </source>
</evidence>
<dbReference type="GO" id="GO:0015297">
    <property type="term" value="F:antiporter activity"/>
    <property type="evidence" value="ECO:0007669"/>
    <property type="project" value="UniProtKB-KW"/>
</dbReference>
<dbReference type="AlphaFoldDB" id="A0AAE4BTQ5"/>
<keyword evidence="4" id="KW-1003">Cell membrane</keyword>
<reference evidence="11" key="1">
    <citation type="submission" date="2023-07" db="EMBL/GenBank/DDBJ databases">
        <title>Genomic Encyclopedia of Type Strains, Phase IV (KMG-IV): sequencing the most valuable type-strain genomes for metagenomic binning, comparative biology and taxonomic classification.</title>
        <authorList>
            <person name="Goeker M."/>
        </authorList>
    </citation>
    <scope>NUCLEOTIDE SEQUENCE</scope>
    <source>
        <strain evidence="11">DSM 26174</strain>
    </source>
</reference>
<organism evidence="11 12">
    <name type="scientific">Aureibacter tunicatorum</name>
    <dbReference type="NCBI Taxonomy" id="866807"/>
    <lineage>
        <taxon>Bacteria</taxon>
        <taxon>Pseudomonadati</taxon>
        <taxon>Bacteroidota</taxon>
        <taxon>Cytophagia</taxon>
        <taxon>Cytophagales</taxon>
        <taxon>Persicobacteraceae</taxon>
        <taxon>Aureibacter</taxon>
    </lineage>
</organism>
<dbReference type="PANTHER" id="PTHR32507:SF7">
    <property type="entry name" value="K(+)_H(+) ANTIPORTER NHAP2"/>
    <property type="match status" value="1"/>
</dbReference>
<feature type="transmembrane region" description="Helical" evidence="9">
    <location>
        <begin position="96"/>
        <end position="115"/>
    </location>
</feature>
<dbReference type="PANTHER" id="PTHR32507">
    <property type="entry name" value="NA(+)/H(+) ANTIPORTER 1"/>
    <property type="match status" value="1"/>
</dbReference>
<evidence type="ECO:0000256" key="8">
    <source>
        <dbReference type="ARBA" id="ARBA00023136"/>
    </source>
</evidence>
<proteinExistence type="predicted"/>
<sequence>MAYTDLSLDSGIILISILVVFGILIYNPAKFLGIPSFIIFMGIGLFLGNGDLGDPVFDDPQLTELLSGLALNIIIFDGGFNTSIENVKTAYKEGMILSTVGVLITAALLGGFTWLVTDLPLMSALIFGAVVSSTDAAAVFGILEARKLKLKHKTGTILEFESATNDPMALVLVTVLTSLSAGSGEMLSVYDLIWTFIKLIVVGLAIGIGLGLLTKIALDKISFQENGLIPIFTLCMFFIATYGSKLLDGNILISSYVFGLIIGNGTYKGRELNQSFNNSISWMAQALMFLFLGLQIFPDQLIRVFFISFLPAIFLILAARPLATYLCYLPFKNIPYQKKLFIAMIGLKGATPIVFAFIPLVKGVPNSPEIFNMVFYIVMYSIIIQGALLDPLAKKLSLKI</sequence>
<feature type="transmembrane region" description="Helical" evidence="9">
    <location>
        <begin position="65"/>
        <end position="84"/>
    </location>
</feature>
<feature type="transmembrane region" description="Helical" evidence="9">
    <location>
        <begin position="373"/>
        <end position="393"/>
    </location>
</feature>
<evidence type="ECO:0000256" key="4">
    <source>
        <dbReference type="ARBA" id="ARBA00022475"/>
    </source>
</evidence>
<feature type="transmembrane region" description="Helical" evidence="9">
    <location>
        <begin position="163"/>
        <end position="181"/>
    </location>
</feature>
<keyword evidence="2" id="KW-0813">Transport</keyword>
<evidence type="ECO:0000256" key="9">
    <source>
        <dbReference type="SAM" id="Phobius"/>
    </source>
</evidence>
<evidence type="ECO:0000259" key="10">
    <source>
        <dbReference type="Pfam" id="PF00999"/>
    </source>
</evidence>
<dbReference type="NCBIfam" id="NF003716">
    <property type="entry name" value="PRK05326.1-3"/>
    <property type="match status" value="1"/>
</dbReference>
<feature type="transmembrane region" description="Helical" evidence="9">
    <location>
        <begin position="6"/>
        <end position="26"/>
    </location>
</feature>
<keyword evidence="5 9" id="KW-0812">Transmembrane</keyword>
<keyword evidence="7" id="KW-0406">Ion transport</keyword>
<feature type="transmembrane region" description="Helical" evidence="9">
    <location>
        <begin position="340"/>
        <end position="361"/>
    </location>
</feature>